<dbReference type="InterPro" id="IPR024079">
    <property type="entry name" value="MetalloPept_cat_dom_sf"/>
</dbReference>
<dbReference type="Pfam" id="PF07974">
    <property type="entry name" value="EGF_2"/>
    <property type="match status" value="1"/>
</dbReference>
<dbReference type="Gene3D" id="2.60.120.260">
    <property type="entry name" value="Galactose-binding domain-like"/>
    <property type="match status" value="1"/>
</dbReference>
<dbReference type="SMART" id="SM00608">
    <property type="entry name" value="ACR"/>
    <property type="match status" value="1"/>
</dbReference>
<dbReference type="PROSITE" id="PS50215">
    <property type="entry name" value="ADAM_MEPRO"/>
    <property type="match status" value="1"/>
</dbReference>
<keyword evidence="3" id="KW-0812">Transmembrane</keyword>
<evidence type="ECO:0000313" key="14">
    <source>
        <dbReference type="Proteomes" id="UP000034805"/>
    </source>
</evidence>
<dbReference type="InterPro" id="IPR001762">
    <property type="entry name" value="Disintegrin_dom"/>
</dbReference>
<evidence type="ECO:0000313" key="13">
    <source>
        <dbReference type="EMBL" id="KPP58622.1"/>
    </source>
</evidence>
<dbReference type="GO" id="GO:0016020">
    <property type="term" value="C:membrane"/>
    <property type="evidence" value="ECO:0007669"/>
    <property type="project" value="UniProtKB-SubCell"/>
</dbReference>
<evidence type="ECO:0000256" key="6">
    <source>
        <dbReference type="ARBA" id="ARBA00023157"/>
    </source>
</evidence>
<dbReference type="InterPro" id="IPR034027">
    <property type="entry name" value="Reprolysin_adamalysin"/>
</dbReference>
<evidence type="ECO:0000256" key="8">
    <source>
        <dbReference type="PROSITE-ProRule" id="PRU00076"/>
    </source>
</evidence>
<keyword evidence="9" id="KW-0479">Metal-binding</keyword>
<feature type="binding site" evidence="9">
    <location>
        <position position="254"/>
    </location>
    <ligand>
        <name>Zn(2+)</name>
        <dbReference type="ChEBI" id="CHEBI:29105"/>
        <note>catalytic</note>
    </ligand>
</feature>
<organism evidence="13 14">
    <name type="scientific">Scleropages formosus</name>
    <name type="common">Asian bonytongue</name>
    <name type="synonym">Osteoglossum formosum</name>
    <dbReference type="NCBI Taxonomy" id="113540"/>
    <lineage>
        <taxon>Eukaryota</taxon>
        <taxon>Metazoa</taxon>
        <taxon>Chordata</taxon>
        <taxon>Craniata</taxon>
        <taxon>Vertebrata</taxon>
        <taxon>Euteleostomi</taxon>
        <taxon>Actinopterygii</taxon>
        <taxon>Neopterygii</taxon>
        <taxon>Teleostei</taxon>
        <taxon>Osteoglossocephala</taxon>
        <taxon>Osteoglossomorpha</taxon>
        <taxon>Osteoglossiformes</taxon>
        <taxon>Osteoglossidae</taxon>
        <taxon>Scleropages</taxon>
    </lineage>
</organism>
<dbReference type="FunFam" id="4.10.70.10:FF:000001">
    <property type="entry name" value="Disintegrin and metalloproteinase domain-containing protein 22"/>
    <property type="match status" value="1"/>
</dbReference>
<protein>
    <recommendedName>
        <fullName evidence="15">Disintegrin and metalloproteinase domain-containing protein 8-like</fullName>
    </recommendedName>
</protein>
<comment type="caution">
    <text evidence="8">Lacks conserved residue(s) required for the propagation of feature annotation.</text>
</comment>
<feature type="non-terminal residue" evidence="13">
    <location>
        <position position="632"/>
    </location>
</feature>
<feature type="domain" description="Disintegrin" evidence="11">
    <location>
        <begin position="316"/>
        <end position="402"/>
    </location>
</feature>
<dbReference type="Pfam" id="PF08516">
    <property type="entry name" value="ADAM_CR"/>
    <property type="match status" value="1"/>
</dbReference>
<reference evidence="13 14" key="1">
    <citation type="submission" date="2015-08" db="EMBL/GenBank/DDBJ databases">
        <title>The genome of the Asian arowana (Scleropages formosus).</title>
        <authorList>
            <person name="Tan M.H."/>
            <person name="Gan H.M."/>
            <person name="Croft L.J."/>
            <person name="Austin C.M."/>
        </authorList>
    </citation>
    <scope>NUCLEOTIDE SEQUENCE [LARGE SCALE GENOMIC DNA]</scope>
    <source>
        <strain evidence="13">Aro1</strain>
    </source>
</reference>
<dbReference type="InterPro" id="IPR006586">
    <property type="entry name" value="ADAM_Cys-rich"/>
</dbReference>
<dbReference type="PROSITE" id="PS01186">
    <property type="entry name" value="EGF_2"/>
    <property type="match status" value="1"/>
</dbReference>
<dbReference type="Gene3D" id="4.10.70.10">
    <property type="entry name" value="Disintegrin domain"/>
    <property type="match status" value="1"/>
</dbReference>
<feature type="non-terminal residue" evidence="13">
    <location>
        <position position="1"/>
    </location>
</feature>
<evidence type="ECO:0000256" key="2">
    <source>
        <dbReference type="ARBA" id="ARBA00022536"/>
    </source>
</evidence>
<gene>
    <name evidence="13" type="ORF">Z043_123536</name>
</gene>
<evidence type="ECO:0000256" key="5">
    <source>
        <dbReference type="ARBA" id="ARBA00023136"/>
    </source>
</evidence>
<dbReference type="SUPFAM" id="SSF55486">
    <property type="entry name" value="Metalloproteases ('zincins'), catalytic domain"/>
    <property type="match status" value="1"/>
</dbReference>
<feature type="active site" evidence="9">
    <location>
        <position position="245"/>
    </location>
</feature>
<keyword evidence="9" id="KW-0862">Zinc</keyword>
<dbReference type="InterPro" id="IPR001590">
    <property type="entry name" value="Peptidase_M12B"/>
</dbReference>
<dbReference type="PANTHER" id="PTHR11905">
    <property type="entry name" value="ADAM A DISINTEGRIN AND METALLOPROTEASE DOMAIN"/>
    <property type="match status" value="1"/>
</dbReference>
<dbReference type="PROSITE" id="PS00427">
    <property type="entry name" value="DISINTEGRIN_1"/>
    <property type="match status" value="1"/>
</dbReference>
<dbReference type="PRINTS" id="PR00289">
    <property type="entry name" value="DISINTEGRIN"/>
</dbReference>
<sequence>EDMPVKSFCLVQDHCYYHGHVQDIKDSSVSVGICSGIRGFVRAKRSVYLIEPLAGSVDGDHAIYRHENLRSRRATCGNTNDTYYDHEPRVSRVYKASGWKSKPMVHEQRFVEMFLVVDNAEYRHYMRDMHVIKARMLEIANHVDKLYRPMNIRVMLVGLEIWSYMDMFDVSADPDDTLTRFIQWRKNTLLKNTKHDNAQFITGVDFQGDTVGLANKFAMCRDESGAVNQDHNENPFGVASTIAHEMGHNLGLSHDATYCDCRTSYLSKNCIMADRVGKNYPETFSSCSQEELKNFLEKINPQCLLDKPSPDKLYGGPVCGNAFLEPGEECDCGTVEECTNPCCNATTCRLTKGSRCAQGECCESCQFKQAGSLCRSPAHDCDLAEYCTGSRAECPSNAFKMNGLPCNHNQGYCYNGQCPTLEQHCEKLWGSGSSRSYSLTFDHMLLIVSIAPKNLTFQDIKCGKLFCTGGSEFPITRQKAILWVHGVQCNIVVDQSETEDMGMVPTGTKCDHNKVCYENVCQDVQLYATEGCSAKCHNHGVCNHQRQCHCDPGWAPPYCERKYSDTGKNTVVISVNMPSTSGLSNPLFRDANAKGNPCSRSADISQPTFVESTFTQPCTPLAVTVPCHPPPE</sequence>
<comment type="subcellular location">
    <subcellularLocation>
        <location evidence="1">Membrane</location>
        <topology evidence="1">Single-pass membrane protein</topology>
    </subcellularLocation>
</comment>
<dbReference type="Pfam" id="PF00200">
    <property type="entry name" value="Disintegrin"/>
    <property type="match status" value="1"/>
</dbReference>
<dbReference type="GO" id="GO:0050839">
    <property type="term" value="F:cell adhesion molecule binding"/>
    <property type="evidence" value="ECO:0007669"/>
    <property type="project" value="TreeGrafter"/>
</dbReference>
<evidence type="ECO:0000256" key="7">
    <source>
        <dbReference type="PROSITE-ProRule" id="PRU00068"/>
    </source>
</evidence>
<dbReference type="Pfam" id="PF01421">
    <property type="entry name" value="Reprolysin"/>
    <property type="match status" value="1"/>
</dbReference>
<comment type="caution">
    <text evidence="13">The sequence shown here is derived from an EMBL/GenBank/DDBJ whole genome shotgun (WGS) entry which is preliminary data.</text>
</comment>
<dbReference type="PROSITE" id="PS50214">
    <property type="entry name" value="DISINTEGRIN_2"/>
    <property type="match status" value="1"/>
</dbReference>
<dbReference type="InterPro" id="IPR013111">
    <property type="entry name" value="EGF_extracell"/>
</dbReference>
<dbReference type="PANTHER" id="PTHR11905:SF20">
    <property type="entry name" value="DISINTEGRIN AND METALLOPROTEINASE DOMAIN-CONTAINING PROTEIN 8"/>
    <property type="match status" value="1"/>
</dbReference>
<dbReference type="GO" id="GO:0006954">
    <property type="term" value="P:inflammatory response"/>
    <property type="evidence" value="ECO:0007669"/>
    <property type="project" value="TreeGrafter"/>
</dbReference>
<dbReference type="GO" id="GO:0004222">
    <property type="term" value="F:metalloendopeptidase activity"/>
    <property type="evidence" value="ECO:0007669"/>
    <property type="project" value="InterPro"/>
</dbReference>
<evidence type="ECO:0000259" key="11">
    <source>
        <dbReference type="PROSITE" id="PS50214"/>
    </source>
</evidence>
<evidence type="ECO:0000256" key="1">
    <source>
        <dbReference type="ARBA" id="ARBA00004167"/>
    </source>
</evidence>
<feature type="disulfide bond" evidence="7">
    <location>
        <begin position="374"/>
        <end position="394"/>
    </location>
</feature>
<dbReference type="GO" id="GO:0051044">
    <property type="term" value="P:positive regulation of membrane protein ectodomain proteolysis"/>
    <property type="evidence" value="ECO:0007669"/>
    <property type="project" value="TreeGrafter"/>
</dbReference>
<dbReference type="GO" id="GO:0002693">
    <property type="term" value="P:positive regulation of cellular extravasation"/>
    <property type="evidence" value="ECO:0007669"/>
    <property type="project" value="TreeGrafter"/>
</dbReference>
<dbReference type="SMART" id="SM00050">
    <property type="entry name" value="DISIN"/>
    <property type="match status" value="1"/>
</dbReference>
<dbReference type="EMBL" id="JARO02013595">
    <property type="protein sequence ID" value="KPP58622.1"/>
    <property type="molecule type" value="Genomic_DNA"/>
</dbReference>
<evidence type="ECO:0000256" key="9">
    <source>
        <dbReference type="PROSITE-ProRule" id="PRU00276"/>
    </source>
</evidence>
<dbReference type="CDD" id="cd04269">
    <property type="entry name" value="ZnMc_adamalysin_II_like"/>
    <property type="match status" value="1"/>
</dbReference>
<evidence type="ECO:0000256" key="3">
    <source>
        <dbReference type="ARBA" id="ARBA00022692"/>
    </source>
</evidence>
<dbReference type="GO" id="GO:0006508">
    <property type="term" value="P:proteolysis"/>
    <property type="evidence" value="ECO:0007669"/>
    <property type="project" value="InterPro"/>
</dbReference>
<feature type="binding site" evidence="9">
    <location>
        <position position="248"/>
    </location>
    <ligand>
        <name>Zn(2+)</name>
        <dbReference type="ChEBI" id="CHEBI:29105"/>
        <note>catalytic</note>
    </ligand>
</feature>
<dbReference type="InterPro" id="IPR036436">
    <property type="entry name" value="Disintegrin_dom_sf"/>
</dbReference>
<feature type="disulfide bond" evidence="8">
    <location>
        <begin position="532"/>
        <end position="542"/>
    </location>
</feature>
<dbReference type="Proteomes" id="UP000034805">
    <property type="component" value="Unassembled WGS sequence"/>
</dbReference>
<keyword evidence="2 8" id="KW-0245">EGF-like domain</keyword>
<name>A0A0P7W7F4_SCLFO</name>
<feature type="disulfide bond" evidence="8">
    <location>
        <begin position="550"/>
        <end position="559"/>
    </location>
</feature>
<dbReference type="SUPFAM" id="SSF57552">
    <property type="entry name" value="Blood coagulation inhibitor (disintegrin)"/>
    <property type="match status" value="1"/>
</dbReference>
<evidence type="ECO:0000256" key="4">
    <source>
        <dbReference type="ARBA" id="ARBA00022989"/>
    </source>
</evidence>
<feature type="domain" description="Peptidase M12B" evidence="12">
    <location>
        <begin position="109"/>
        <end position="308"/>
    </location>
</feature>
<keyword evidence="6 8" id="KW-1015">Disulfide bond</keyword>
<dbReference type="FunFam" id="3.40.390.10:FF:000002">
    <property type="entry name" value="Disintegrin and metalloproteinase domain-containing protein 22"/>
    <property type="match status" value="1"/>
</dbReference>
<dbReference type="GO" id="GO:0046872">
    <property type="term" value="F:metal ion binding"/>
    <property type="evidence" value="ECO:0007669"/>
    <property type="project" value="UniProtKB-KW"/>
</dbReference>
<dbReference type="InterPro" id="IPR000742">
    <property type="entry name" value="EGF"/>
</dbReference>
<evidence type="ECO:0000259" key="12">
    <source>
        <dbReference type="PROSITE" id="PS50215"/>
    </source>
</evidence>
<dbReference type="AlphaFoldDB" id="A0A0P7W7F4"/>
<dbReference type="PROSITE" id="PS50026">
    <property type="entry name" value="EGF_3"/>
    <property type="match status" value="1"/>
</dbReference>
<accession>A0A0P7W7F4</accession>
<proteinExistence type="predicted"/>
<evidence type="ECO:0000259" key="10">
    <source>
        <dbReference type="PROSITE" id="PS50026"/>
    </source>
</evidence>
<dbReference type="Gene3D" id="3.40.390.10">
    <property type="entry name" value="Collagenase (Catalytic Domain)"/>
    <property type="match status" value="1"/>
</dbReference>
<dbReference type="InterPro" id="IPR018358">
    <property type="entry name" value="Disintegrin_CS"/>
</dbReference>
<keyword evidence="4" id="KW-1133">Transmembrane helix</keyword>
<feature type="domain" description="EGF-like" evidence="10">
    <location>
        <begin position="528"/>
        <end position="560"/>
    </location>
</feature>
<feature type="binding site" evidence="9">
    <location>
        <position position="244"/>
    </location>
    <ligand>
        <name>Zn(2+)</name>
        <dbReference type="ChEBI" id="CHEBI:29105"/>
        <note>catalytic</note>
    </ligand>
</feature>
<evidence type="ECO:0008006" key="15">
    <source>
        <dbReference type="Google" id="ProtNLM"/>
    </source>
</evidence>
<dbReference type="STRING" id="113540.ENSSFOP00015007046"/>
<keyword evidence="5" id="KW-0472">Membrane</keyword>
<dbReference type="GO" id="GO:0022407">
    <property type="term" value="P:regulation of cell-cell adhesion"/>
    <property type="evidence" value="ECO:0007669"/>
    <property type="project" value="TreeGrafter"/>
</dbReference>